<gene>
    <name evidence="2" type="ORF">PCOR1329_LOCUS49300</name>
</gene>
<dbReference type="SUPFAM" id="SSF52833">
    <property type="entry name" value="Thioredoxin-like"/>
    <property type="match status" value="1"/>
</dbReference>
<protein>
    <recommendedName>
        <fullName evidence="1">GST N-terminal domain-containing protein</fullName>
    </recommendedName>
</protein>
<name>A0ABN9UM99_9DINO</name>
<dbReference type="PROSITE" id="PS50404">
    <property type="entry name" value="GST_NTER"/>
    <property type="match status" value="1"/>
</dbReference>
<organism evidence="2 3">
    <name type="scientific">Prorocentrum cordatum</name>
    <dbReference type="NCBI Taxonomy" id="2364126"/>
    <lineage>
        <taxon>Eukaryota</taxon>
        <taxon>Sar</taxon>
        <taxon>Alveolata</taxon>
        <taxon>Dinophyceae</taxon>
        <taxon>Prorocentrales</taxon>
        <taxon>Prorocentraceae</taxon>
        <taxon>Prorocentrum</taxon>
    </lineage>
</organism>
<dbReference type="EMBL" id="CAUYUJ010015962">
    <property type="protein sequence ID" value="CAK0860294.1"/>
    <property type="molecule type" value="Genomic_DNA"/>
</dbReference>
<evidence type="ECO:0000259" key="1">
    <source>
        <dbReference type="PROSITE" id="PS50404"/>
    </source>
</evidence>
<sequence length="188" mass="20380">MAAGGGEIAVKVVLYYWPAFGRAGALFRILEERGVPYEHKSSKKEMAAKASAFGASGVNIAPPIVENGGKLISQCTACAMYLGMTLGFDKGVVPCLEVQYLLDIVDAAEGGIGNNNDDSGLLKQFMEGCDGKPSQWSVLAGTIERNIQGPYFCGAEPSYVDSFLLQHTDWRRDMFDEFQAKTGTDMFR</sequence>
<dbReference type="InterPro" id="IPR036249">
    <property type="entry name" value="Thioredoxin-like_sf"/>
</dbReference>
<proteinExistence type="predicted"/>
<dbReference type="Proteomes" id="UP001189429">
    <property type="component" value="Unassembled WGS sequence"/>
</dbReference>
<comment type="caution">
    <text evidence="2">The sequence shown here is derived from an EMBL/GenBank/DDBJ whole genome shotgun (WGS) entry which is preliminary data.</text>
</comment>
<dbReference type="InterPro" id="IPR004045">
    <property type="entry name" value="Glutathione_S-Trfase_N"/>
</dbReference>
<dbReference type="Gene3D" id="3.40.30.10">
    <property type="entry name" value="Glutaredoxin"/>
    <property type="match status" value="1"/>
</dbReference>
<dbReference type="Gene3D" id="1.20.1050.10">
    <property type="match status" value="1"/>
</dbReference>
<evidence type="ECO:0000313" key="3">
    <source>
        <dbReference type="Proteomes" id="UP001189429"/>
    </source>
</evidence>
<reference evidence="2" key="1">
    <citation type="submission" date="2023-10" db="EMBL/GenBank/DDBJ databases">
        <authorList>
            <person name="Chen Y."/>
            <person name="Shah S."/>
            <person name="Dougan E. K."/>
            <person name="Thang M."/>
            <person name="Chan C."/>
        </authorList>
    </citation>
    <scope>NUCLEOTIDE SEQUENCE [LARGE SCALE GENOMIC DNA]</scope>
</reference>
<feature type="domain" description="GST N-terminal" evidence="1">
    <location>
        <begin position="10"/>
        <end position="90"/>
    </location>
</feature>
<evidence type="ECO:0000313" key="2">
    <source>
        <dbReference type="EMBL" id="CAK0860294.1"/>
    </source>
</evidence>
<accession>A0ABN9UM99</accession>
<keyword evidence="3" id="KW-1185">Reference proteome</keyword>